<dbReference type="EMBL" id="VAWA01000017">
    <property type="protein sequence ID" value="TLP72953.1"/>
    <property type="molecule type" value="Genomic_DNA"/>
</dbReference>
<evidence type="ECO:0000256" key="1">
    <source>
        <dbReference type="SAM" id="MobiDB-lite"/>
    </source>
</evidence>
<accession>A0A5R9A2P2</accession>
<dbReference type="AlphaFoldDB" id="A0A5R9A2P2"/>
<feature type="domain" description="Tape measure protein N-terminal" evidence="2">
    <location>
        <begin position="196"/>
        <end position="381"/>
    </location>
</feature>
<evidence type="ECO:0000313" key="3">
    <source>
        <dbReference type="EMBL" id="TLP72953.1"/>
    </source>
</evidence>
<sequence length="1265" mass="131557">MADRTVTVVLSADISGYIRSMDQAAQATDRAATSADKLDQSASRASQAAQASSQGFQQASSAADSASGSMENLGSATQAASTGASASSEALFRLSGGISGTASEADRMSGAFTQATTTTGTFANGLQGLGSSFAAGLSYTEGFSGALLSLGGAAVTAGEHFGTFGREISRINQENRGFAAGLAITGGGIAAVMTSVINTGIAYNTLQQVAGRAMETMTGSAEAAANQMDRLHEFADTSPFARDVWIEAQQQLMAFGMEAENVVPTMEGIQNAVAAIGGGDQEVMRLVEILGQVQGQGRITGRELQRMGQMGINAADIIGEAMGVSGNEIREQITAGALDAETAISALTEGMNTRFAGAAEGLRDTMTGALDRIRARIRDLGGIIATPLVNPNGGGFLVGAINMAADFGSALLEINPLILQLSGLGLTAAAGIVAMGGAWGLARTQILAFATGAKQALVATANLTRGLFTTLGGLRTLAVSVGAVAAAWGAWTIIKRIGGDVDDFTGSIGSMEQALVRLAEGQRGATDSLVDFDRWSLFGDSVEGLSGAMERLTDPSLNNRLREMGADFLGLANDMTVSSEAVDRFDQALVSAFEAGNYDQAAAGMREVAQMADQLGWSAEDLANRYPRIISALEESASASGVVIDAQALLADGVNAAALAALAAGEDWEVISGLLEEGADATYNAASAFDEAAGSVSAFSDAYAGVADAVDEATGSLGELVENLMAVGEMNMDAEAKVHSHADAVREMNDLFAEEETRLADLKVALEEGTISQAEYDAQLGDTLITLDESTQAGSDYAGMMRDMVMDVHSAAEGMAILGASEEALSEHLNSGIEDIIAWRMAAGESREQAEEWIRTMLGIPDNIDIETHMDRTAQLIAEETARTINEIPTWVEILVGADDEEAQAALTALETGDYEALVEIIGDDERAREVAMAFVNGDWETLIALLGEDEPVRSLMRDFTNNPWSTDVDFNGNDTPARSGMGLFIDTPWNTPIRFDGEDSPARSSMGRFTGTPWATDVDFNGNDGPVRADMGLFINTPWNTTVTANAATFLAEAALNRLARTRTATIRVGVVGGGVGSVVGSVLGRRAAGGRVGMGLGSFASGGRPGAGLPRRSTGGRLPATGLGTDQILGISSLTGQPTAFVDDREWVVNRKSSDRYDDLLHAINQDRPAAIQAAAASIPKLAVGGRSGPGMFAREFPASSVRAHSGGGSIDYDRLARAMASGPRVALYQTNHNPVRETDIEATLRGLDQISIWDTSAPGGDR</sequence>
<gene>
    <name evidence="3" type="ORF">FEF27_11025</name>
</gene>
<dbReference type="OrthoDB" id="2183194at2"/>
<proteinExistence type="predicted"/>
<feature type="region of interest" description="Disordered" evidence="1">
    <location>
        <begin position="31"/>
        <end position="74"/>
    </location>
</feature>
<organism evidence="3 4">
    <name type="scientific">Nesterenkonia sphaerica</name>
    <dbReference type="NCBI Taxonomy" id="1804988"/>
    <lineage>
        <taxon>Bacteria</taxon>
        <taxon>Bacillati</taxon>
        <taxon>Actinomycetota</taxon>
        <taxon>Actinomycetes</taxon>
        <taxon>Micrococcales</taxon>
        <taxon>Micrococcaceae</taxon>
        <taxon>Nesterenkonia</taxon>
    </lineage>
</organism>
<dbReference type="Pfam" id="PF20155">
    <property type="entry name" value="TMP_3"/>
    <property type="match status" value="1"/>
</dbReference>
<comment type="caution">
    <text evidence="3">The sequence shown here is derived from an EMBL/GenBank/DDBJ whole genome shotgun (WGS) entry which is preliminary data.</text>
</comment>
<dbReference type="Proteomes" id="UP000306544">
    <property type="component" value="Unassembled WGS sequence"/>
</dbReference>
<evidence type="ECO:0000313" key="4">
    <source>
        <dbReference type="Proteomes" id="UP000306544"/>
    </source>
</evidence>
<reference evidence="3 4" key="1">
    <citation type="submission" date="2019-05" db="EMBL/GenBank/DDBJ databases">
        <title>Nesterenkonia sp. GY239, isolated from the Southern Atlantic Ocean.</title>
        <authorList>
            <person name="Zhang G."/>
        </authorList>
    </citation>
    <scope>NUCLEOTIDE SEQUENCE [LARGE SCALE GENOMIC DNA]</scope>
    <source>
        <strain evidence="3 4">GY239</strain>
    </source>
</reference>
<dbReference type="NCBIfam" id="TIGR02675">
    <property type="entry name" value="tape_meas_nterm"/>
    <property type="match status" value="1"/>
</dbReference>
<protein>
    <submittedName>
        <fullName evidence="3">Tape measure protein</fullName>
    </submittedName>
</protein>
<keyword evidence="4" id="KW-1185">Reference proteome</keyword>
<dbReference type="RefSeq" id="WP_138170924.1">
    <property type="nucleotide sequence ID" value="NZ_VAWA01000017.1"/>
</dbReference>
<name>A0A5R9A2P2_9MICC</name>
<dbReference type="InterPro" id="IPR013491">
    <property type="entry name" value="Tape_meas_N"/>
</dbReference>
<evidence type="ECO:0000259" key="2">
    <source>
        <dbReference type="Pfam" id="PF20155"/>
    </source>
</evidence>